<gene>
    <name evidence="2" type="ORF">CBR_g8433</name>
</gene>
<keyword evidence="3" id="KW-1185">Reference proteome</keyword>
<comment type="caution">
    <text evidence="2">The sequence shown here is derived from an EMBL/GenBank/DDBJ whole genome shotgun (WGS) entry which is preliminary data.</text>
</comment>
<reference evidence="2 3" key="1">
    <citation type="journal article" date="2018" name="Cell">
        <title>The Chara Genome: Secondary Complexity and Implications for Plant Terrestrialization.</title>
        <authorList>
            <person name="Nishiyama T."/>
            <person name="Sakayama H."/>
            <person name="Vries J.D."/>
            <person name="Buschmann H."/>
            <person name="Saint-Marcoux D."/>
            <person name="Ullrich K.K."/>
            <person name="Haas F.B."/>
            <person name="Vanderstraeten L."/>
            <person name="Becker D."/>
            <person name="Lang D."/>
            <person name="Vosolsobe S."/>
            <person name="Rombauts S."/>
            <person name="Wilhelmsson P.K.I."/>
            <person name="Janitza P."/>
            <person name="Kern R."/>
            <person name="Heyl A."/>
            <person name="Rumpler F."/>
            <person name="Villalobos L.I.A.C."/>
            <person name="Clay J.M."/>
            <person name="Skokan R."/>
            <person name="Toyoda A."/>
            <person name="Suzuki Y."/>
            <person name="Kagoshima H."/>
            <person name="Schijlen E."/>
            <person name="Tajeshwar N."/>
            <person name="Catarino B."/>
            <person name="Hetherington A.J."/>
            <person name="Saltykova A."/>
            <person name="Bonnot C."/>
            <person name="Breuninger H."/>
            <person name="Symeonidi A."/>
            <person name="Radhakrishnan G.V."/>
            <person name="Van Nieuwerburgh F."/>
            <person name="Deforce D."/>
            <person name="Chang C."/>
            <person name="Karol K.G."/>
            <person name="Hedrich R."/>
            <person name="Ulvskov P."/>
            <person name="Glockner G."/>
            <person name="Delwiche C.F."/>
            <person name="Petrasek J."/>
            <person name="Van de Peer Y."/>
            <person name="Friml J."/>
            <person name="Beilby M."/>
            <person name="Dolan L."/>
            <person name="Kohara Y."/>
            <person name="Sugano S."/>
            <person name="Fujiyama A."/>
            <person name="Delaux P.-M."/>
            <person name="Quint M."/>
            <person name="TheiBen G."/>
            <person name="Hagemann M."/>
            <person name="Harholt J."/>
            <person name="Dunand C."/>
            <person name="Zachgo S."/>
            <person name="Langdale J."/>
            <person name="Maumus F."/>
            <person name="Straeten D.V.D."/>
            <person name="Gould S.B."/>
            <person name="Rensing S.A."/>
        </authorList>
    </citation>
    <scope>NUCLEOTIDE SEQUENCE [LARGE SCALE GENOMIC DNA]</scope>
    <source>
        <strain evidence="2 3">S276</strain>
    </source>
</reference>
<accession>A0A388KM63</accession>
<organism evidence="2 3">
    <name type="scientific">Chara braunii</name>
    <name type="common">Braun's stonewort</name>
    <dbReference type="NCBI Taxonomy" id="69332"/>
    <lineage>
        <taxon>Eukaryota</taxon>
        <taxon>Viridiplantae</taxon>
        <taxon>Streptophyta</taxon>
        <taxon>Charophyceae</taxon>
        <taxon>Charales</taxon>
        <taxon>Characeae</taxon>
        <taxon>Chara</taxon>
    </lineage>
</organism>
<evidence type="ECO:0000313" key="3">
    <source>
        <dbReference type="Proteomes" id="UP000265515"/>
    </source>
</evidence>
<name>A0A388KM63_CHABU</name>
<dbReference type="AlphaFoldDB" id="A0A388KM63"/>
<dbReference type="OrthoDB" id="6361509at2759"/>
<dbReference type="Gramene" id="GBG71132">
    <property type="protein sequence ID" value="GBG71132"/>
    <property type="gene ID" value="CBR_g8433"/>
</dbReference>
<dbReference type="EMBL" id="BFEA01000141">
    <property type="protein sequence ID" value="GBG71132.1"/>
    <property type="molecule type" value="Genomic_DNA"/>
</dbReference>
<evidence type="ECO:0000313" key="2">
    <source>
        <dbReference type="EMBL" id="GBG71132.1"/>
    </source>
</evidence>
<feature type="region of interest" description="Disordered" evidence="1">
    <location>
        <begin position="96"/>
        <end position="126"/>
    </location>
</feature>
<evidence type="ECO:0008006" key="4">
    <source>
        <dbReference type="Google" id="ProtNLM"/>
    </source>
</evidence>
<proteinExistence type="predicted"/>
<dbReference type="Proteomes" id="UP000265515">
    <property type="component" value="Unassembled WGS sequence"/>
</dbReference>
<feature type="region of interest" description="Disordered" evidence="1">
    <location>
        <begin position="200"/>
        <end position="246"/>
    </location>
</feature>
<evidence type="ECO:0000256" key="1">
    <source>
        <dbReference type="SAM" id="MobiDB-lite"/>
    </source>
</evidence>
<protein>
    <recommendedName>
        <fullName evidence="4">CCHC-type domain-containing protein</fullName>
    </recommendedName>
</protein>
<sequence>MGQMGGNRGAGVHGAVGSGLNMPGNAGSSILNTGMDGQNTSPNGMPAVPFGVVTCDICGKNEHYARNCWQAPARQRPEEENVEMRELLLRIARREKEEEEKKKREIEEARRKEEDERRESEKIREEQAREAKLQATILRILAQKKEAARIVPAPQIAIGPKKRSPGSKAQMLREICSYIAESEEDSEEVKEEAEKLVEALESRKKSKKSTTLARAAVNRAGRRVSTPRKEKGPGENTPANDGVLETPKKVCPAECSSEGLVEFTLSQTKALSGIKAHEVRKIYSKEGIDYVKKDVSI</sequence>